<evidence type="ECO:0000259" key="8">
    <source>
        <dbReference type="Pfam" id="PF14693"/>
    </source>
</evidence>
<dbReference type="EMBL" id="CP074694">
    <property type="protein sequence ID" value="QVL32507.1"/>
    <property type="molecule type" value="Genomic_DNA"/>
</dbReference>
<reference evidence="9" key="1">
    <citation type="submission" date="2021-05" db="EMBL/GenBank/DDBJ databases">
        <title>Complete genome sequence of the cellulolytic planctomycete Telmatocola sphagniphila SP2T and characterization of the first cellulase from planctomycetes.</title>
        <authorList>
            <person name="Rakitin A.L."/>
            <person name="Beletsky A.V."/>
            <person name="Naumoff D.G."/>
            <person name="Kulichevskaya I.S."/>
            <person name="Mardanov A.V."/>
            <person name="Ravin N.V."/>
            <person name="Dedysh S.N."/>
        </authorList>
    </citation>
    <scope>NUCLEOTIDE SEQUENCE</scope>
    <source>
        <strain evidence="9">SP2T</strain>
    </source>
</reference>
<organism evidence="9 10">
    <name type="scientific">Telmatocola sphagniphila</name>
    <dbReference type="NCBI Taxonomy" id="1123043"/>
    <lineage>
        <taxon>Bacteria</taxon>
        <taxon>Pseudomonadati</taxon>
        <taxon>Planctomycetota</taxon>
        <taxon>Planctomycetia</taxon>
        <taxon>Gemmatales</taxon>
        <taxon>Gemmataceae</taxon>
    </lineage>
</organism>
<gene>
    <name evidence="5" type="primary">rplY</name>
    <name evidence="5" type="synonym">ctc</name>
    <name evidence="9" type="ORF">KIH39_00900</name>
</gene>
<dbReference type="InterPro" id="IPR020057">
    <property type="entry name" value="Ribosomal_bL25_b-dom"/>
</dbReference>
<dbReference type="InterPro" id="IPR020056">
    <property type="entry name" value="Rbsml_bL25/Gln-tRNA_synth_N"/>
</dbReference>
<dbReference type="NCBIfam" id="TIGR00731">
    <property type="entry name" value="bL25_bact_ctc"/>
    <property type="match status" value="1"/>
</dbReference>
<evidence type="ECO:0000313" key="9">
    <source>
        <dbReference type="EMBL" id="QVL32507.1"/>
    </source>
</evidence>
<keyword evidence="4 5" id="KW-0687">Ribonucleoprotein</keyword>
<dbReference type="PANTHER" id="PTHR33284:SF1">
    <property type="entry name" value="RIBOSOMAL PROTEIN L25_GLN-TRNA SYNTHETASE, ANTI-CODON-BINDING DOMAIN-CONTAINING PROTEIN"/>
    <property type="match status" value="1"/>
</dbReference>
<dbReference type="CDD" id="cd00495">
    <property type="entry name" value="Ribosomal_L25_TL5_CTC"/>
    <property type="match status" value="1"/>
</dbReference>
<dbReference type="PANTHER" id="PTHR33284">
    <property type="entry name" value="RIBOSOMAL PROTEIN L25/GLN-TRNA SYNTHETASE, ANTI-CODON-BINDING DOMAIN-CONTAINING PROTEIN"/>
    <property type="match status" value="1"/>
</dbReference>
<evidence type="ECO:0000256" key="2">
    <source>
        <dbReference type="ARBA" id="ARBA00022884"/>
    </source>
</evidence>
<comment type="similarity">
    <text evidence="5">Belongs to the bacterial ribosomal protein bL25 family. CTC subfamily.</text>
</comment>
<dbReference type="Gene3D" id="2.170.120.20">
    <property type="entry name" value="Ribosomal protein L25, beta domain"/>
    <property type="match status" value="1"/>
</dbReference>
<dbReference type="GO" id="GO:0022625">
    <property type="term" value="C:cytosolic large ribosomal subunit"/>
    <property type="evidence" value="ECO:0007669"/>
    <property type="project" value="TreeGrafter"/>
</dbReference>
<evidence type="ECO:0000256" key="1">
    <source>
        <dbReference type="ARBA" id="ARBA00022730"/>
    </source>
</evidence>
<evidence type="ECO:0000256" key="3">
    <source>
        <dbReference type="ARBA" id="ARBA00022980"/>
    </source>
</evidence>
<dbReference type="GO" id="GO:0006412">
    <property type="term" value="P:translation"/>
    <property type="evidence" value="ECO:0007669"/>
    <property type="project" value="UniProtKB-UniRule"/>
</dbReference>
<dbReference type="Pfam" id="PF01386">
    <property type="entry name" value="Ribosomal_L25p"/>
    <property type="match status" value="1"/>
</dbReference>
<keyword evidence="1 5" id="KW-0699">rRNA-binding</keyword>
<name>A0A8E6B6Z3_9BACT</name>
<feature type="domain" description="Large ribosomal subunit protein bL25 L25" evidence="7">
    <location>
        <begin position="7"/>
        <end position="91"/>
    </location>
</feature>
<evidence type="ECO:0000259" key="7">
    <source>
        <dbReference type="Pfam" id="PF01386"/>
    </source>
</evidence>
<dbReference type="AlphaFoldDB" id="A0A8E6B6Z3"/>
<dbReference type="HAMAP" id="MF_01334">
    <property type="entry name" value="Ribosomal_bL25_CTC"/>
    <property type="match status" value="1"/>
</dbReference>
<feature type="region of interest" description="Disordered" evidence="6">
    <location>
        <begin position="189"/>
        <end position="211"/>
    </location>
</feature>
<dbReference type="KEGG" id="tsph:KIH39_00900"/>
<keyword evidence="2 5" id="KW-0694">RNA-binding</keyword>
<evidence type="ECO:0000256" key="6">
    <source>
        <dbReference type="SAM" id="MobiDB-lite"/>
    </source>
</evidence>
<dbReference type="InterPro" id="IPR020930">
    <property type="entry name" value="Ribosomal_uL5_bac-type"/>
</dbReference>
<sequence>MSESMVLKVEPRKELGGRAAARLRKQGLIPGVIYGHKEVTESVTVNLTDLQTVLRHHSRTLDIEEKGKKETVLIQEIQHDHLGKAILHIDFRRISADESVTVVVPVELRGIAPGTSAGVLDQPLHTLHVKCPALKVPEVIRVTIDKLQLGQAIHVKELVLPEGVTVLEDKDAVVVQVKLHKVEAATSTLPGEGTAEPEVITAKKKVDETEE</sequence>
<keyword evidence="3 5" id="KW-0689">Ribosomal protein</keyword>
<dbReference type="InterPro" id="IPR029751">
    <property type="entry name" value="Ribosomal_L25_dom"/>
</dbReference>
<dbReference type="GO" id="GO:0003735">
    <property type="term" value="F:structural constituent of ribosome"/>
    <property type="evidence" value="ECO:0007669"/>
    <property type="project" value="InterPro"/>
</dbReference>
<dbReference type="InterPro" id="IPR011035">
    <property type="entry name" value="Ribosomal_bL25/Gln-tRNA_synth"/>
</dbReference>
<dbReference type="GO" id="GO:0008097">
    <property type="term" value="F:5S rRNA binding"/>
    <property type="evidence" value="ECO:0007669"/>
    <property type="project" value="InterPro"/>
</dbReference>
<proteinExistence type="inferred from homology"/>
<dbReference type="Gene3D" id="2.40.240.10">
    <property type="entry name" value="Ribosomal Protein L25, Chain P"/>
    <property type="match status" value="1"/>
</dbReference>
<comment type="subunit">
    <text evidence="5">Part of the 50S ribosomal subunit; part of the 5S rRNA/L5/L18/L25 subcomplex. Contacts the 5S rRNA. Binds to the 5S rRNA independently of L5 and L18.</text>
</comment>
<evidence type="ECO:0000256" key="5">
    <source>
        <dbReference type="HAMAP-Rule" id="MF_01334"/>
    </source>
</evidence>
<dbReference type="InterPro" id="IPR001021">
    <property type="entry name" value="Ribosomal_bL25_long"/>
</dbReference>
<comment type="function">
    <text evidence="5">This is one of the proteins that binds to the 5S RNA in the ribosome where it forms part of the central protuberance.</text>
</comment>
<dbReference type="InterPro" id="IPR037121">
    <property type="entry name" value="Ribosomal_bL25_C"/>
</dbReference>
<dbReference type="SUPFAM" id="SSF50715">
    <property type="entry name" value="Ribosomal protein L25-like"/>
    <property type="match status" value="1"/>
</dbReference>
<dbReference type="Proteomes" id="UP000676194">
    <property type="component" value="Chromosome"/>
</dbReference>
<accession>A0A8E6B6Z3</accession>
<dbReference type="RefSeq" id="WP_213497399.1">
    <property type="nucleotide sequence ID" value="NZ_CP074694.1"/>
</dbReference>
<dbReference type="Pfam" id="PF14693">
    <property type="entry name" value="Ribosomal_TL5_C"/>
    <property type="match status" value="1"/>
</dbReference>
<evidence type="ECO:0000256" key="4">
    <source>
        <dbReference type="ARBA" id="ARBA00023274"/>
    </source>
</evidence>
<evidence type="ECO:0000313" key="10">
    <source>
        <dbReference type="Proteomes" id="UP000676194"/>
    </source>
</evidence>
<feature type="domain" description="Large ribosomal subunit protein bL25 beta" evidence="8">
    <location>
        <begin position="100"/>
        <end position="178"/>
    </location>
</feature>
<protein>
    <recommendedName>
        <fullName evidence="5">Large ribosomal subunit protein bL25</fullName>
    </recommendedName>
    <alternativeName>
        <fullName evidence="5">General stress protein CTC</fullName>
    </alternativeName>
</protein>
<keyword evidence="10" id="KW-1185">Reference proteome</keyword>